<dbReference type="InterPro" id="IPR019056">
    <property type="entry name" value="Phage_TAC_6"/>
</dbReference>
<organism evidence="2 3">
    <name type="scientific">Shouchella lehensis</name>
    <dbReference type="NCBI Taxonomy" id="300825"/>
    <lineage>
        <taxon>Bacteria</taxon>
        <taxon>Bacillati</taxon>
        <taxon>Bacillota</taxon>
        <taxon>Bacilli</taxon>
        <taxon>Bacillales</taxon>
        <taxon>Bacillaceae</taxon>
        <taxon>Shouchella</taxon>
    </lineage>
</organism>
<sequence>MGDVKSLTQLNGLTYVERQLVTCWRYLRLEPSIFYALTPREFVLLMDAELESIHDAMEREAQIALMHEQASRSKRPKVADLYKRPSSAKKEEHSIQESVKKAEKAKHWLQQFTFRERRERVE</sequence>
<protein>
    <submittedName>
        <fullName evidence="2">Phage tail assembly chaperone</fullName>
    </submittedName>
</protein>
<dbReference type="Pfam" id="PF09550">
    <property type="entry name" value="Phage_TAC_6"/>
    <property type="match status" value="1"/>
</dbReference>
<accession>A0A4Y7WIG9</accession>
<evidence type="ECO:0000313" key="2">
    <source>
        <dbReference type="EMBL" id="TES47891.1"/>
    </source>
</evidence>
<comment type="caution">
    <text evidence="2">The sequence shown here is derived from an EMBL/GenBank/DDBJ whole genome shotgun (WGS) entry which is preliminary data.</text>
</comment>
<gene>
    <name evidence="2" type="ORF">E2L03_12165</name>
</gene>
<feature type="compositionally biased region" description="Basic and acidic residues" evidence="1">
    <location>
        <begin position="77"/>
        <end position="96"/>
    </location>
</feature>
<dbReference type="EMBL" id="SNUX01000003">
    <property type="protein sequence ID" value="TES47891.1"/>
    <property type="molecule type" value="Genomic_DNA"/>
</dbReference>
<evidence type="ECO:0000313" key="3">
    <source>
        <dbReference type="Proteomes" id="UP000298210"/>
    </source>
</evidence>
<dbReference type="AlphaFoldDB" id="A0A4Y7WIG9"/>
<dbReference type="Proteomes" id="UP000298210">
    <property type="component" value="Unassembled WGS sequence"/>
</dbReference>
<proteinExistence type="predicted"/>
<name>A0A4Y7WIG9_9BACI</name>
<evidence type="ECO:0000256" key="1">
    <source>
        <dbReference type="SAM" id="MobiDB-lite"/>
    </source>
</evidence>
<reference evidence="2 3" key="1">
    <citation type="submission" date="2019-03" db="EMBL/GenBank/DDBJ databases">
        <authorList>
            <person name="Liu G."/>
        </authorList>
    </citation>
    <scope>NUCLEOTIDE SEQUENCE [LARGE SCALE GENOMIC DNA]</scope>
    <source>
        <strain evidence="2 3">DSM 19099</strain>
    </source>
</reference>
<feature type="region of interest" description="Disordered" evidence="1">
    <location>
        <begin position="67"/>
        <end position="96"/>
    </location>
</feature>